<dbReference type="RefSeq" id="WP_067368321.1">
    <property type="nucleotide sequence ID" value="NZ_BAAAFS010000003.1"/>
</dbReference>
<sequence length="207" mass="22628">MTTVAPPSFTSFDGWKRIACGNLETNALAVKRAMESGPSGPLLIFNDDTGGVLDVDLRGTDAEALARLPKEFLSDGIKEPESAEADQSPLQPQPRGRGRPKLGVVAREVTLLPRHWDWLSAQPGGASVALRKLVEEARRSNAPRDERRRIQERAYRFMSAMAGNLDGFEESTRALFAGDTEKFIQLIAGWPCDIRDYALSLASCKGA</sequence>
<evidence type="ECO:0000256" key="1">
    <source>
        <dbReference type="SAM" id="MobiDB-lite"/>
    </source>
</evidence>
<dbReference type="InterPro" id="IPR018715">
    <property type="entry name" value="DUF2239"/>
</dbReference>
<evidence type="ECO:0000313" key="2">
    <source>
        <dbReference type="EMBL" id="KAA8714663.1"/>
    </source>
</evidence>
<gene>
    <name evidence="2" type="ORF">F4V73_12510</name>
</gene>
<accession>A0A5M9R1Z4</accession>
<dbReference type="EMBL" id="VXKB01000003">
    <property type="protein sequence ID" value="KAA8714663.1"/>
    <property type="molecule type" value="Genomic_DNA"/>
</dbReference>
<dbReference type="AlphaFoldDB" id="A0A5M9R1Z4"/>
<organism evidence="2 3">
    <name type="scientific">Morganella psychrotolerans</name>
    <dbReference type="NCBI Taxonomy" id="368603"/>
    <lineage>
        <taxon>Bacteria</taxon>
        <taxon>Pseudomonadati</taxon>
        <taxon>Pseudomonadota</taxon>
        <taxon>Gammaproteobacteria</taxon>
        <taxon>Enterobacterales</taxon>
        <taxon>Morganellaceae</taxon>
        <taxon>Morganella</taxon>
    </lineage>
</organism>
<dbReference type="Pfam" id="PF09998">
    <property type="entry name" value="DUF2239"/>
    <property type="match status" value="1"/>
</dbReference>
<dbReference type="Proteomes" id="UP000322181">
    <property type="component" value="Unassembled WGS sequence"/>
</dbReference>
<proteinExistence type="predicted"/>
<name>A0A5M9R1Z4_9GAMM</name>
<dbReference type="OrthoDB" id="282960at2"/>
<comment type="caution">
    <text evidence="2">The sequence shown here is derived from an EMBL/GenBank/DDBJ whole genome shotgun (WGS) entry which is preliminary data.</text>
</comment>
<evidence type="ECO:0000313" key="3">
    <source>
        <dbReference type="Proteomes" id="UP000322181"/>
    </source>
</evidence>
<protein>
    <submittedName>
        <fullName evidence="2">DUF2239 family protein</fullName>
    </submittedName>
</protein>
<feature type="region of interest" description="Disordered" evidence="1">
    <location>
        <begin position="77"/>
        <end position="100"/>
    </location>
</feature>
<reference evidence="2 3" key="1">
    <citation type="submission" date="2019-09" db="EMBL/GenBank/DDBJ databases">
        <title>Draft genome sequence of various Type strains from the CCUG.</title>
        <authorList>
            <person name="Pineiro-Iglesias B."/>
            <person name="Tunovic T."/>
            <person name="Unosson C."/>
            <person name="Inganas E."/>
            <person name="Ohlen M."/>
            <person name="Cardew S."/>
            <person name="Jensie-Markopoulos S."/>
            <person name="Salva-Serra F."/>
            <person name="Jaen-Luchoro D."/>
            <person name="Karlsson R."/>
            <person name="Svensson-Stadler L."/>
            <person name="Chun J."/>
            <person name="Moore E."/>
        </authorList>
    </citation>
    <scope>NUCLEOTIDE SEQUENCE [LARGE SCALE GENOMIC DNA]</scope>
    <source>
        <strain evidence="2 3">CCUG 53682T</strain>
    </source>
</reference>